<feature type="chain" id="PRO_5001729424" description="Transmembrane protein" evidence="3">
    <location>
        <begin position="28"/>
        <end position="124"/>
    </location>
</feature>
<feature type="region of interest" description="Disordered" evidence="1">
    <location>
        <begin position="47"/>
        <end position="72"/>
    </location>
</feature>
<reference evidence="4 5" key="1">
    <citation type="submission" date="2014-06" db="EMBL/GenBank/DDBJ databases">
        <authorList>
            <person name="Swart Estienne"/>
        </authorList>
    </citation>
    <scope>NUCLEOTIDE SEQUENCE [LARGE SCALE GENOMIC DNA]</scope>
    <source>
        <strain evidence="4 5">130c</strain>
    </source>
</reference>
<accession>A0A078AFP9</accession>
<keyword evidence="2" id="KW-1133">Transmembrane helix</keyword>
<evidence type="ECO:0000256" key="2">
    <source>
        <dbReference type="SAM" id="Phobius"/>
    </source>
</evidence>
<gene>
    <name evidence="4" type="primary">Contig5424.g5801</name>
    <name evidence="4" type="ORF">STYLEM_9664</name>
</gene>
<evidence type="ECO:0000313" key="4">
    <source>
        <dbReference type="EMBL" id="CDW80661.1"/>
    </source>
</evidence>
<organism evidence="4 5">
    <name type="scientific">Stylonychia lemnae</name>
    <name type="common">Ciliate</name>
    <dbReference type="NCBI Taxonomy" id="5949"/>
    <lineage>
        <taxon>Eukaryota</taxon>
        <taxon>Sar</taxon>
        <taxon>Alveolata</taxon>
        <taxon>Ciliophora</taxon>
        <taxon>Intramacronucleata</taxon>
        <taxon>Spirotrichea</taxon>
        <taxon>Stichotrichia</taxon>
        <taxon>Sporadotrichida</taxon>
        <taxon>Oxytrichidae</taxon>
        <taxon>Stylonychinae</taxon>
        <taxon>Stylonychia</taxon>
    </lineage>
</organism>
<keyword evidence="5" id="KW-1185">Reference proteome</keyword>
<dbReference type="Proteomes" id="UP000039865">
    <property type="component" value="Unassembled WGS sequence"/>
</dbReference>
<keyword evidence="2" id="KW-0472">Membrane</keyword>
<evidence type="ECO:0000256" key="1">
    <source>
        <dbReference type="SAM" id="MobiDB-lite"/>
    </source>
</evidence>
<dbReference type="InParanoid" id="A0A078AFP9"/>
<keyword evidence="3" id="KW-0732">Signal</keyword>
<evidence type="ECO:0008006" key="6">
    <source>
        <dbReference type="Google" id="ProtNLM"/>
    </source>
</evidence>
<dbReference type="EMBL" id="CCKQ01009195">
    <property type="protein sequence ID" value="CDW80661.1"/>
    <property type="molecule type" value="Genomic_DNA"/>
</dbReference>
<feature type="signal peptide" evidence="3">
    <location>
        <begin position="1"/>
        <end position="27"/>
    </location>
</feature>
<feature type="transmembrane region" description="Helical" evidence="2">
    <location>
        <begin position="88"/>
        <end position="109"/>
    </location>
</feature>
<protein>
    <recommendedName>
        <fullName evidence="6">Transmembrane protein</fullName>
    </recommendedName>
</protein>
<proteinExistence type="predicted"/>
<evidence type="ECO:0000313" key="5">
    <source>
        <dbReference type="Proteomes" id="UP000039865"/>
    </source>
</evidence>
<keyword evidence="2" id="KW-0812">Transmembrane</keyword>
<dbReference type="AlphaFoldDB" id="A0A078AFP9"/>
<name>A0A078AFP9_STYLE</name>
<evidence type="ECO:0000256" key="3">
    <source>
        <dbReference type="SAM" id="SignalP"/>
    </source>
</evidence>
<sequence length="124" mass="14512">MKQIKGNLYFVSLLLLGLFALLQESYAQKNLKQYFVKEQQLNDNGTLFSNEPNKTSTQQEPLINGISDNTQQKDHQNFETDKIQLENYWLVLWVIIMGSISAGFIKFFYCGKQNPELDDYYRNT</sequence>
<feature type="compositionally biased region" description="Polar residues" evidence="1">
    <location>
        <begin position="47"/>
        <end position="70"/>
    </location>
</feature>